<dbReference type="EMBL" id="CP136864">
    <property type="protein sequence ID" value="WOJ92669.1"/>
    <property type="molecule type" value="Genomic_DNA"/>
</dbReference>
<dbReference type="InterPro" id="IPR013543">
    <property type="entry name" value="Ca/CaM-dep_prot_kinase-assoc"/>
</dbReference>
<proteinExistence type="predicted"/>
<dbReference type="SUPFAM" id="SSF54427">
    <property type="entry name" value="NTF2-like"/>
    <property type="match status" value="1"/>
</dbReference>
<keyword evidence="3" id="KW-1185">Reference proteome</keyword>
<dbReference type="Pfam" id="PF08332">
    <property type="entry name" value="CaMKII_AD"/>
    <property type="match status" value="1"/>
</dbReference>
<dbReference type="Gene3D" id="3.10.450.50">
    <property type="match status" value="1"/>
</dbReference>
<dbReference type="RefSeq" id="WP_407347268.1">
    <property type="nucleotide sequence ID" value="NZ_CP136864.1"/>
</dbReference>
<dbReference type="PIRSF" id="PIRSF028470">
    <property type="entry name" value="UCP028470"/>
    <property type="match status" value="1"/>
</dbReference>
<dbReference type="InterPro" id="IPR032710">
    <property type="entry name" value="NTF2-like_dom_sf"/>
</dbReference>
<dbReference type="NCBIfam" id="TIGR02246">
    <property type="entry name" value="SgcJ/EcaC family oxidoreductase"/>
    <property type="match status" value="1"/>
</dbReference>
<sequence length="134" mass="14967">MTEVDVMKFFQRWNDALATGNPDAVTGLYAEDAILLPTVSNQVRHNHEEIRDYFVNFLAKKPEGVIEEANIRFLADGLAINSGVYTFTFGDQSTVTARFTYLYRKIDGHWKIVEHHSSAMPEVTAAAGRESAAA</sequence>
<gene>
    <name evidence="2" type="ORF">R0135_12860</name>
</gene>
<evidence type="ECO:0000313" key="3">
    <source>
        <dbReference type="Proteomes" id="UP001626537"/>
    </source>
</evidence>
<name>A0ABZ0I1H6_9GAMM</name>
<evidence type="ECO:0000313" key="2">
    <source>
        <dbReference type="EMBL" id="WOJ92669.1"/>
    </source>
</evidence>
<dbReference type="Proteomes" id="UP001626537">
    <property type="component" value="Chromosome"/>
</dbReference>
<feature type="domain" description="Calcium/calmodulin-dependent protein kinase II association-domain" evidence="1">
    <location>
        <begin position="4"/>
        <end position="121"/>
    </location>
</feature>
<dbReference type="InterPro" id="IPR016887">
    <property type="entry name" value="UCP028470_steroid_isom-rel"/>
</dbReference>
<reference evidence="2 3" key="1">
    <citation type="submission" date="2023-10" db="EMBL/GenBank/DDBJ databases">
        <title>Two novel species belonging to the OM43/NOR5 clade.</title>
        <authorList>
            <person name="Park M."/>
        </authorList>
    </citation>
    <scope>NUCLEOTIDE SEQUENCE [LARGE SCALE GENOMIC DNA]</scope>
    <source>
        <strain evidence="2 3">IMCC43200</strain>
    </source>
</reference>
<evidence type="ECO:0000259" key="1">
    <source>
        <dbReference type="Pfam" id="PF08332"/>
    </source>
</evidence>
<dbReference type="InterPro" id="IPR011944">
    <property type="entry name" value="Steroid_delta5-4_isomerase"/>
</dbReference>
<protein>
    <submittedName>
        <fullName evidence="2">SgcJ/EcaC family oxidoreductase</fullName>
    </submittedName>
</protein>
<accession>A0ABZ0I1H6</accession>
<organism evidence="2 3">
    <name type="scientific">Congregibacter variabilis</name>
    <dbReference type="NCBI Taxonomy" id="3081200"/>
    <lineage>
        <taxon>Bacteria</taxon>
        <taxon>Pseudomonadati</taxon>
        <taxon>Pseudomonadota</taxon>
        <taxon>Gammaproteobacteria</taxon>
        <taxon>Cellvibrionales</taxon>
        <taxon>Halieaceae</taxon>
        <taxon>Congregibacter</taxon>
    </lineage>
</organism>